<feature type="compositionally biased region" description="Polar residues" evidence="5">
    <location>
        <begin position="476"/>
        <end position="523"/>
    </location>
</feature>
<feature type="region of interest" description="Disordered" evidence="5">
    <location>
        <begin position="1"/>
        <end position="22"/>
    </location>
</feature>
<dbReference type="InterPro" id="IPR051438">
    <property type="entry name" value="RNF_E3_ubiq-protein_ligase"/>
</dbReference>
<evidence type="ECO:0000256" key="4">
    <source>
        <dbReference type="PROSITE-ProRule" id="PRU00175"/>
    </source>
</evidence>
<dbReference type="GO" id="GO:0006511">
    <property type="term" value="P:ubiquitin-dependent protein catabolic process"/>
    <property type="evidence" value="ECO:0007669"/>
    <property type="project" value="TreeGrafter"/>
</dbReference>
<proteinExistence type="predicted"/>
<organism evidence="7 8">
    <name type="scientific">Dispira parvispora</name>
    <dbReference type="NCBI Taxonomy" id="1520584"/>
    <lineage>
        <taxon>Eukaryota</taxon>
        <taxon>Fungi</taxon>
        <taxon>Fungi incertae sedis</taxon>
        <taxon>Zoopagomycota</taxon>
        <taxon>Kickxellomycotina</taxon>
        <taxon>Dimargaritomycetes</taxon>
        <taxon>Dimargaritales</taxon>
        <taxon>Dimargaritaceae</taxon>
        <taxon>Dispira</taxon>
    </lineage>
</organism>
<feature type="region of interest" description="Disordered" evidence="5">
    <location>
        <begin position="411"/>
        <end position="547"/>
    </location>
</feature>
<dbReference type="GO" id="GO:0061630">
    <property type="term" value="F:ubiquitin protein ligase activity"/>
    <property type="evidence" value="ECO:0007669"/>
    <property type="project" value="TreeGrafter"/>
</dbReference>
<keyword evidence="3" id="KW-0862">Zinc</keyword>
<keyword evidence="1" id="KW-0479">Metal-binding</keyword>
<dbReference type="SMART" id="SM00184">
    <property type="entry name" value="RING"/>
    <property type="match status" value="1"/>
</dbReference>
<dbReference type="EMBL" id="JANBPY010001953">
    <property type="protein sequence ID" value="KAJ1957413.1"/>
    <property type="molecule type" value="Genomic_DNA"/>
</dbReference>
<dbReference type="InterPro" id="IPR013083">
    <property type="entry name" value="Znf_RING/FYVE/PHD"/>
</dbReference>
<evidence type="ECO:0000256" key="1">
    <source>
        <dbReference type="ARBA" id="ARBA00022723"/>
    </source>
</evidence>
<dbReference type="AlphaFoldDB" id="A0A9W8ANH5"/>
<evidence type="ECO:0000256" key="2">
    <source>
        <dbReference type="ARBA" id="ARBA00022771"/>
    </source>
</evidence>
<sequence length="547" mass="60183">MALGIDIPSEVPPGSSSYGSAASPNDLRKACHELRQQYILLYKLHDHVRQMKSYQSQVHQAHTKLTEGYTCAVCTDLYTKPCALECGHMFCQTCLVSWFQVNKMCPTCRKDVVRRPVIMFDVQTQVDALKSLEEVRPSELDPTAAVSLHSLFAQVNDQPELMRNLFSTHTTDTEDPSGRKELTNVLAAVKSLSDRENGNGVKSSTTPLGDTCTSAANKGKAPVKDPWEGLFSEPSSAPPTVLDGSGDCLLCGDPALLCRACIESTGGIEFPRPFPQPRGLSDPRIPAPSQNTLSPPTILENEQPNRLLNTRPNASSVVADLQMLIRYGIYDRRDSFGGSVEYVTDENDDTDESYSYHGSDTDSIPDYFDEYDTDDTNSALGVSHFYPAYARYQRHSDDYPEDTFWARQRGIHTPRASNPSVTTAPTTTTPSRVRSAATSQSTQTASSRYSSTNRPTAAVSSTSSRTWRSTPRVGEITSSGSRPFLTSDTRPTFTHATLPSFSMTSSSANNPALGNYQARNTTTSRPREPNRRSGRRSRQRARTGGNR</sequence>
<dbReference type="GO" id="GO:0008270">
    <property type="term" value="F:zinc ion binding"/>
    <property type="evidence" value="ECO:0007669"/>
    <property type="project" value="UniProtKB-KW"/>
</dbReference>
<feature type="domain" description="RING-type" evidence="6">
    <location>
        <begin position="71"/>
        <end position="109"/>
    </location>
</feature>
<keyword evidence="8" id="KW-1185">Reference proteome</keyword>
<dbReference type="PANTHER" id="PTHR46016">
    <property type="entry name" value="ZINC FINGER, RING/FYVE/PHD-TYPE"/>
    <property type="match status" value="1"/>
</dbReference>
<evidence type="ECO:0000256" key="3">
    <source>
        <dbReference type="ARBA" id="ARBA00022833"/>
    </source>
</evidence>
<feature type="compositionally biased region" description="Low complexity" evidence="5">
    <location>
        <begin position="419"/>
        <end position="473"/>
    </location>
</feature>
<dbReference type="Proteomes" id="UP001150925">
    <property type="component" value="Unassembled WGS sequence"/>
</dbReference>
<dbReference type="SUPFAM" id="SSF57850">
    <property type="entry name" value="RING/U-box"/>
    <property type="match status" value="1"/>
</dbReference>
<dbReference type="Gene3D" id="3.30.40.10">
    <property type="entry name" value="Zinc/RING finger domain, C3HC4 (zinc finger)"/>
    <property type="match status" value="1"/>
</dbReference>
<dbReference type="PANTHER" id="PTHR46016:SF1">
    <property type="entry name" value="RING-TYPE DOMAIN-CONTAINING PROTEIN"/>
    <property type="match status" value="1"/>
</dbReference>
<dbReference type="Pfam" id="PF00097">
    <property type="entry name" value="zf-C3HC4"/>
    <property type="match status" value="1"/>
</dbReference>
<name>A0A9W8ANH5_9FUNG</name>
<feature type="compositionally biased region" description="Basic residues" evidence="5">
    <location>
        <begin position="532"/>
        <end position="541"/>
    </location>
</feature>
<comment type="caution">
    <text evidence="7">The sequence shown here is derived from an EMBL/GenBank/DDBJ whole genome shotgun (WGS) entry which is preliminary data.</text>
</comment>
<evidence type="ECO:0000313" key="8">
    <source>
        <dbReference type="Proteomes" id="UP001150925"/>
    </source>
</evidence>
<feature type="compositionally biased region" description="Polar residues" evidence="5">
    <location>
        <begin position="200"/>
        <end position="216"/>
    </location>
</feature>
<dbReference type="InterPro" id="IPR017907">
    <property type="entry name" value="Znf_RING_CS"/>
</dbReference>
<accession>A0A9W8ANH5</accession>
<protein>
    <submittedName>
        <fullName evidence="7">E3 ubiquitin ligase</fullName>
    </submittedName>
</protein>
<dbReference type="InterPro" id="IPR001841">
    <property type="entry name" value="Znf_RING"/>
</dbReference>
<evidence type="ECO:0000313" key="7">
    <source>
        <dbReference type="EMBL" id="KAJ1957413.1"/>
    </source>
</evidence>
<feature type="compositionally biased region" description="Low complexity" evidence="5">
    <location>
        <begin position="12"/>
        <end position="22"/>
    </location>
</feature>
<dbReference type="PROSITE" id="PS50089">
    <property type="entry name" value="ZF_RING_2"/>
    <property type="match status" value="1"/>
</dbReference>
<dbReference type="OrthoDB" id="6105938at2759"/>
<evidence type="ECO:0000259" key="6">
    <source>
        <dbReference type="PROSITE" id="PS50089"/>
    </source>
</evidence>
<feature type="region of interest" description="Disordered" evidence="5">
    <location>
        <begin position="194"/>
        <end position="220"/>
    </location>
</feature>
<dbReference type="GO" id="GO:0000209">
    <property type="term" value="P:protein polyubiquitination"/>
    <property type="evidence" value="ECO:0007669"/>
    <property type="project" value="TreeGrafter"/>
</dbReference>
<keyword evidence="2 4" id="KW-0863">Zinc-finger</keyword>
<dbReference type="PROSITE" id="PS00518">
    <property type="entry name" value="ZF_RING_1"/>
    <property type="match status" value="1"/>
</dbReference>
<reference evidence="7" key="1">
    <citation type="submission" date="2022-07" db="EMBL/GenBank/DDBJ databases">
        <title>Phylogenomic reconstructions and comparative analyses of Kickxellomycotina fungi.</title>
        <authorList>
            <person name="Reynolds N.K."/>
            <person name="Stajich J.E."/>
            <person name="Barry K."/>
            <person name="Grigoriev I.V."/>
            <person name="Crous P."/>
            <person name="Smith M.E."/>
        </authorList>
    </citation>
    <scope>NUCLEOTIDE SEQUENCE</scope>
    <source>
        <strain evidence="7">RSA 1196</strain>
    </source>
</reference>
<gene>
    <name evidence="7" type="primary">PSH1</name>
    <name evidence="7" type="ORF">IWQ62_005093</name>
</gene>
<evidence type="ECO:0000256" key="5">
    <source>
        <dbReference type="SAM" id="MobiDB-lite"/>
    </source>
</evidence>
<dbReference type="InterPro" id="IPR018957">
    <property type="entry name" value="Znf_C3HC4_RING-type"/>
</dbReference>